<accession>A0A7I4YWS0</accession>
<keyword evidence="2" id="KW-1185">Reference proteome</keyword>
<sequence>MDVWRAWMDRPQRNEAGHVLLIQPEDIERVAADQLQQLDRYRQMIIEIRASIMDNQREDSVNFQLEMRAAIAQLQSSLDSALAAIEQHQRATPAAEHMEKNIAVEERNEEPIHQDQQSRHPSPAPEDVAMQEQEQEAIQESAEFLEEIRPEEAASGEEREEDREGAHARIRRQYAQMRRRIVQKIQELEQSRANLRQIIEDLRRQPTCPPRRYGYGALRSDTEQLMTCAFCRAVGRHYSDSCDEVVEVSVRRQMIDEREACEECLERCRRGKRCPKYYVRCYHCGKYDHHSALCGPDESEVTTARLARARHSIAEATERIGQLQEDLRLYQD</sequence>
<organism evidence="2 3">
    <name type="scientific">Haemonchus contortus</name>
    <name type="common">Barber pole worm</name>
    <dbReference type="NCBI Taxonomy" id="6289"/>
    <lineage>
        <taxon>Eukaryota</taxon>
        <taxon>Metazoa</taxon>
        <taxon>Ecdysozoa</taxon>
        <taxon>Nematoda</taxon>
        <taxon>Chromadorea</taxon>
        <taxon>Rhabditida</taxon>
        <taxon>Rhabditina</taxon>
        <taxon>Rhabditomorpha</taxon>
        <taxon>Strongyloidea</taxon>
        <taxon>Trichostrongylidae</taxon>
        <taxon>Haemonchus</taxon>
    </lineage>
</organism>
<dbReference type="OrthoDB" id="5875301at2759"/>
<name>A0A7I4YWS0_HAECO</name>
<evidence type="ECO:0000256" key="1">
    <source>
        <dbReference type="SAM" id="MobiDB-lite"/>
    </source>
</evidence>
<reference evidence="3" key="1">
    <citation type="submission" date="2020-12" db="UniProtKB">
        <authorList>
            <consortium name="WormBaseParasite"/>
        </authorList>
    </citation>
    <scope>IDENTIFICATION</scope>
    <source>
        <strain evidence="3">MHco3</strain>
    </source>
</reference>
<dbReference type="AlphaFoldDB" id="A0A7I4YWS0"/>
<proteinExistence type="predicted"/>
<dbReference type="WBParaSite" id="HCON_00148810-00001">
    <property type="protein sequence ID" value="HCON_00148810-00001"/>
    <property type="gene ID" value="HCON_00148810"/>
</dbReference>
<protein>
    <submittedName>
        <fullName evidence="3">CCHC-type domain-containing protein</fullName>
    </submittedName>
</protein>
<feature type="compositionally biased region" description="Basic and acidic residues" evidence="1">
    <location>
        <begin position="108"/>
        <end position="118"/>
    </location>
</feature>
<evidence type="ECO:0000313" key="3">
    <source>
        <dbReference type="WBParaSite" id="HCON_00148810-00001"/>
    </source>
</evidence>
<dbReference type="Proteomes" id="UP000025227">
    <property type="component" value="Unplaced"/>
</dbReference>
<evidence type="ECO:0000313" key="2">
    <source>
        <dbReference type="Proteomes" id="UP000025227"/>
    </source>
</evidence>
<feature type="region of interest" description="Disordered" evidence="1">
    <location>
        <begin position="108"/>
        <end position="138"/>
    </location>
</feature>